<dbReference type="InterPro" id="IPR001611">
    <property type="entry name" value="Leu-rich_rpt"/>
</dbReference>
<dbReference type="AlphaFoldDB" id="A0AA88JDU4"/>
<dbReference type="InterPro" id="IPR032675">
    <property type="entry name" value="LRR_dom_sf"/>
</dbReference>
<organism evidence="7 8">
    <name type="scientific">Ficus carica</name>
    <name type="common">Common fig</name>
    <dbReference type="NCBI Taxonomy" id="3494"/>
    <lineage>
        <taxon>Eukaryota</taxon>
        <taxon>Viridiplantae</taxon>
        <taxon>Streptophyta</taxon>
        <taxon>Embryophyta</taxon>
        <taxon>Tracheophyta</taxon>
        <taxon>Spermatophyta</taxon>
        <taxon>Magnoliopsida</taxon>
        <taxon>eudicotyledons</taxon>
        <taxon>Gunneridae</taxon>
        <taxon>Pentapetalae</taxon>
        <taxon>rosids</taxon>
        <taxon>fabids</taxon>
        <taxon>Rosales</taxon>
        <taxon>Moraceae</taxon>
        <taxon>Ficeae</taxon>
        <taxon>Ficus</taxon>
    </lineage>
</organism>
<accession>A0AA88JDU4</accession>
<evidence type="ECO:0000313" key="8">
    <source>
        <dbReference type="Proteomes" id="UP001187192"/>
    </source>
</evidence>
<reference evidence="7" key="1">
    <citation type="submission" date="2023-07" db="EMBL/GenBank/DDBJ databases">
        <title>draft genome sequence of fig (Ficus carica).</title>
        <authorList>
            <person name="Takahashi T."/>
            <person name="Nishimura K."/>
        </authorList>
    </citation>
    <scope>NUCLEOTIDE SEQUENCE</scope>
</reference>
<comment type="subcellular location">
    <subcellularLocation>
        <location evidence="1">Membrane</location>
    </subcellularLocation>
</comment>
<dbReference type="PROSITE" id="PS51450">
    <property type="entry name" value="LRR"/>
    <property type="match status" value="1"/>
</dbReference>
<evidence type="ECO:0000256" key="3">
    <source>
        <dbReference type="ARBA" id="ARBA00022729"/>
    </source>
</evidence>
<comment type="caution">
    <text evidence="7">The sequence shown here is derived from an EMBL/GenBank/DDBJ whole genome shotgun (WGS) entry which is preliminary data.</text>
</comment>
<keyword evidence="6" id="KW-0325">Glycoprotein</keyword>
<evidence type="ECO:0000256" key="2">
    <source>
        <dbReference type="ARBA" id="ARBA00022614"/>
    </source>
</evidence>
<dbReference type="Pfam" id="PF00560">
    <property type="entry name" value="LRR_1"/>
    <property type="match status" value="4"/>
</dbReference>
<dbReference type="FunFam" id="3.80.10.10:FF:000041">
    <property type="entry name" value="LRR receptor-like serine/threonine-protein kinase ERECTA"/>
    <property type="match status" value="1"/>
</dbReference>
<keyword evidence="5" id="KW-0472">Membrane</keyword>
<keyword evidence="2" id="KW-0433">Leucine-rich repeat</keyword>
<dbReference type="SUPFAM" id="SSF52058">
    <property type="entry name" value="L domain-like"/>
    <property type="match status" value="1"/>
</dbReference>
<protein>
    <submittedName>
        <fullName evidence="7">Uncharacterized protein</fullName>
    </submittedName>
</protein>
<dbReference type="Proteomes" id="UP001187192">
    <property type="component" value="Unassembled WGS sequence"/>
</dbReference>
<keyword evidence="3" id="KW-0732">Signal</keyword>
<dbReference type="PANTHER" id="PTHR48007">
    <property type="entry name" value="LEUCINE-RICH REPEAT RECEPTOR-LIKE PROTEIN KINASE PXC1"/>
    <property type="match status" value="1"/>
</dbReference>
<gene>
    <name evidence="7" type="ORF">TIFTF001_039383</name>
</gene>
<dbReference type="InterPro" id="IPR046959">
    <property type="entry name" value="PRK1-6/SRF4-like"/>
</dbReference>
<dbReference type="PANTHER" id="PTHR48007:SF4">
    <property type="entry name" value="LEUCINE-RICH REPEAT RECEPTOR-LIKE PROTEIN KINASE PXC1"/>
    <property type="match status" value="1"/>
</dbReference>
<keyword evidence="8" id="KW-1185">Reference proteome</keyword>
<proteinExistence type="predicted"/>
<evidence type="ECO:0000256" key="5">
    <source>
        <dbReference type="ARBA" id="ARBA00023136"/>
    </source>
</evidence>
<dbReference type="Gene3D" id="3.80.10.10">
    <property type="entry name" value="Ribonuclease Inhibitor"/>
    <property type="match status" value="2"/>
</dbReference>
<keyword evidence="4" id="KW-0677">Repeat</keyword>
<dbReference type="GO" id="GO:0016020">
    <property type="term" value="C:membrane"/>
    <property type="evidence" value="ECO:0007669"/>
    <property type="project" value="UniProtKB-SubCell"/>
</dbReference>
<name>A0AA88JDU4_FICCA</name>
<dbReference type="EMBL" id="BTGU01001113">
    <property type="protein sequence ID" value="GMN70339.1"/>
    <property type="molecule type" value="Genomic_DNA"/>
</dbReference>
<evidence type="ECO:0000313" key="7">
    <source>
        <dbReference type="EMBL" id="GMN70339.1"/>
    </source>
</evidence>
<evidence type="ECO:0000256" key="1">
    <source>
        <dbReference type="ARBA" id="ARBA00004370"/>
    </source>
</evidence>
<evidence type="ECO:0000256" key="6">
    <source>
        <dbReference type="ARBA" id="ARBA00023180"/>
    </source>
</evidence>
<sequence>MFQMPKLEALVLIDNHLNGQIPCSFLNLQRLRVSYLPYNNFSGQLPEVCSNFSQKSPPDGSSKYHVGSALLNLTALSLEGNFLNGTIPSWIYELPYLEDLQLDNNLFTGEIREFKSTSLRCLFLKENKLRGIIPKSIFHQAELQDLDLSSNNLTGTVEFEKLSKFKKLARD</sequence>
<evidence type="ECO:0000256" key="4">
    <source>
        <dbReference type="ARBA" id="ARBA00022737"/>
    </source>
</evidence>